<dbReference type="InterPro" id="IPR016193">
    <property type="entry name" value="Cytidine_deaminase-like"/>
</dbReference>
<evidence type="ECO:0000313" key="3">
    <source>
        <dbReference type="EMBL" id="MEQ2471025.1"/>
    </source>
</evidence>
<organism evidence="3 4">
    <name type="scientific">Laedolimicola intestinihominis</name>
    <dbReference type="NCBI Taxonomy" id="3133166"/>
    <lineage>
        <taxon>Bacteria</taxon>
        <taxon>Bacillati</taxon>
        <taxon>Bacillota</taxon>
        <taxon>Clostridia</taxon>
        <taxon>Lachnospirales</taxon>
        <taxon>Lachnospiraceae</taxon>
        <taxon>Laedolimicola</taxon>
    </lineage>
</organism>
<keyword evidence="2" id="KW-0501">Molybdenum cofactor biosynthesis</keyword>
<sequence length="292" mass="32232">MYINELYDKLPLLSAETYTYISRDGDCHTESEPVLTEHILDVYLNDRLTMKLVCIPQYLTELVLGRLLTEGILEDASDVEQIYICEHGLRARVILRGNKGENETLQATVADSHPQAGRVALDGGASREPFTELTPSCCTGNHILNDYFLTGKPVKPVTPISWKAEQVFDLADRFHAGMPLHGQTWATHSCFLAKDGQLLFQCEDIGRHNALDKAIGYALRHGIPLSRCMVYSSGRIPTDMAMKAIQAGIPILASKASPTAEAIALAKEYGLTLVCAARRDRMKLFAGTKPEV</sequence>
<dbReference type="NCBIfam" id="TIGR00129">
    <property type="entry name" value="fdhD_narQ"/>
    <property type="match status" value="1"/>
</dbReference>
<evidence type="ECO:0000256" key="2">
    <source>
        <dbReference type="ARBA" id="ARBA00023150"/>
    </source>
</evidence>
<evidence type="ECO:0000256" key="1">
    <source>
        <dbReference type="ARBA" id="ARBA00022490"/>
    </source>
</evidence>
<dbReference type="EMBL" id="JBBMFE010000001">
    <property type="protein sequence ID" value="MEQ2471025.1"/>
    <property type="molecule type" value="Genomic_DNA"/>
</dbReference>
<dbReference type="RefSeq" id="WP_349163334.1">
    <property type="nucleotide sequence ID" value="NZ_JBBMFE010000001.1"/>
</dbReference>
<keyword evidence="4" id="KW-1185">Reference proteome</keyword>
<dbReference type="Proteomes" id="UP001438008">
    <property type="component" value="Unassembled WGS sequence"/>
</dbReference>
<dbReference type="PANTHER" id="PTHR30592">
    <property type="entry name" value="FORMATE DEHYDROGENASE"/>
    <property type="match status" value="1"/>
</dbReference>
<dbReference type="PIRSF" id="PIRSF015626">
    <property type="entry name" value="FdhD"/>
    <property type="match status" value="1"/>
</dbReference>
<accession>A0ABV1FCB4</accession>
<reference evidence="3 4" key="1">
    <citation type="submission" date="2024-03" db="EMBL/GenBank/DDBJ databases">
        <title>Human intestinal bacterial collection.</title>
        <authorList>
            <person name="Pauvert C."/>
            <person name="Hitch T.C.A."/>
            <person name="Clavel T."/>
        </authorList>
    </citation>
    <scope>NUCLEOTIDE SEQUENCE [LARGE SCALE GENOMIC DNA]</scope>
    <source>
        <strain evidence="3 4">CLA-AA-H132</strain>
    </source>
</reference>
<dbReference type="PANTHER" id="PTHR30592:SF1">
    <property type="entry name" value="SULFUR CARRIER PROTEIN FDHD"/>
    <property type="match status" value="1"/>
</dbReference>
<protein>
    <submittedName>
        <fullName evidence="3">Formate dehydrogenase accessory sulfurtransferase FdhD</fullName>
    </submittedName>
</protein>
<dbReference type="InterPro" id="IPR003786">
    <property type="entry name" value="FdhD"/>
</dbReference>
<gene>
    <name evidence="3" type="primary">fdhD</name>
    <name evidence="3" type="ORF">WMO29_00685</name>
</gene>
<proteinExistence type="predicted"/>
<dbReference type="SUPFAM" id="SSF53927">
    <property type="entry name" value="Cytidine deaminase-like"/>
    <property type="match status" value="1"/>
</dbReference>
<keyword evidence="1" id="KW-0963">Cytoplasm</keyword>
<dbReference type="Gene3D" id="3.10.20.10">
    <property type="match status" value="1"/>
</dbReference>
<name>A0ABV1FCB4_9FIRM</name>
<comment type="caution">
    <text evidence="3">The sequence shown here is derived from an EMBL/GenBank/DDBJ whole genome shotgun (WGS) entry which is preliminary data.</text>
</comment>
<evidence type="ECO:0000313" key="4">
    <source>
        <dbReference type="Proteomes" id="UP001438008"/>
    </source>
</evidence>
<dbReference type="Pfam" id="PF02634">
    <property type="entry name" value="FdhD-NarQ"/>
    <property type="match status" value="1"/>
</dbReference>
<dbReference type="Gene3D" id="3.40.140.10">
    <property type="entry name" value="Cytidine Deaminase, domain 2"/>
    <property type="match status" value="1"/>
</dbReference>